<keyword evidence="7" id="KW-0378">Hydrolase</keyword>
<dbReference type="SUPFAM" id="SSF56601">
    <property type="entry name" value="beta-lactamase/transpeptidase-like"/>
    <property type="match status" value="1"/>
</dbReference>
<dbReference type="GO" id="GO:0009252">
    <property type="term" value="P:peptidoglycan biosynthetic process"/>
    <property type="evidence" value="ECO:0007669"/>
    <property type="project" value="UniProtKB-KW"/>
</dbReference>
<keyword evidence="9" id="KW-0573">Peptidoglycan synthesis</keyword>
<keyword evidence="12" id="KW-0961">Cell wall biogenesis/degradation</keyword>
<evidence type="ECO:0000256" key="10">
    <source>
        <dbReference type="ARBA" id="ARBA00022989"/>
    </source>
</evidence>
<dbReference type="InterPro" id="IPR012338">
    <property type="entry name" value="Beta-lactam/transpept-like"/>
</dbReference>
<dbReference type="EMBL" id="LCJB01000002">
    <property type="protein sequence ID" value="KKT72048.1"/>
    <property type="molecule type" value="Genomic_DNA"/>
</dbReference>
<dbReference type="PATRIC" id="fig|1619000.3.peg.37"/>
<dbReference type="Gene3D" id="3.90.1310.10">
    <property type="entry name" value="Penicillin-binding protein 2a (Domain 2)"/>
    <property type="match status" value="1"/>
</dbReference>
<keyword evidence="11 13" id="KW-0472">Membrane</keyword>
<keyword evidence="5" id="KW-0645">Protease</keyword>
<keyword evidence="16" id="KW-0808">Transferase</keyword>
<evidence type="ECO:0000259" key="14">
    <source>
        <dbReference type="Pfam" id="PF00905"/>
    </source>
</evidence>
<evidence type="ECO:0000256" key="3">
    <source>
        <dbReference type="ARBA" id="ARBA00022475"/>
    </source>
</evidence>
<dbReference type="InterPro" id="IPR001460">
    <property type="entry name" value="PCN-bd_Tpept"/>
</dbReference>
<dbReference type="GO" id="GO:0016740">
    <property type="term" value="F:transferase activity"/>
    <property type="evidence" value="ECO:0007669"/>
    <property type="project" value="UniProtKB-KW"/>
</dbReference>
<evidence type="ECO:0000259" key="15">
    <source>
        <dbReference type="Pfam" id="PF03717"/>
    </source>
</evidence>
<dbReference type="Proteomes" id="UP000034154">
    <property type="component" value="Unassembled WGS sequence"/>
</dbReference>
<dbReference type="Pfam" id="PF00905">
    <property type="entry name" value="Transpeptidase"/>
    <property type="match status" value="1"/>
</dbReference>
<evidence type="ECO:0000256" key="1">
    <source>
        <dbReference type="ARBA" id="ARBA00004167"/>
    </source>
</evidence>
<dbReference type="GO" id="GO:0006508">
    <property type="term" value="P:proteolysis"/>
    <property type="evidence" value="ECO:0007669"/>
    <property type="project" value="UniProtKB-KW"/>
</dbReference>
<evidence type="ECO:0000256" key="13">
    <source>
        <dbReference type="SAM" id="Phobius"/>
    </source>
</evidence>
<feature type="transmembrane region" description="Helical" evidence="13">
    <location>
        <begin position="64"/>
        <end position="84"/>
    </location>
</feature>
<dbReference type="InterPro" id="IPR017790">
    <property type="entry name" value="Penicillin-binding_protein_2"/>
</dbReference>
<evidence type="ECO:0000256" key="6">
    <source>
        <dbReference type="ARBA" id="ARBA00022692"/>
    </source>
</evidence>
<evidence type="ECO:0000313" key="16">
    <source>
        <dbReference type="EMBL" id="KKT72048.1"/>
    </source>
</evidence>
<dbReference type="GO" id="GO:0071972">
    <property type="term" value="F:peptidoglycan L,D-transpeptidase activity"/>
    <property type="evidence" value="ECO:0007669"/>
    <property type="project" value="TreeGrafter"/>
</dbReference>
<reference evidence="16 17" key="1">
    <citation type="journal article" date="2015" name="Nature">
        <title>rRNA introns, odd ribosomes, and small enigmatic genomes across a large radiation of phyla.</title>
        <authorList>
            <person name="Brown C.T."/>
            <person name="Hug L.A."/>
            <person name="Thomas B.C."/>
            <person name="Sharon I."/>
            <person name="Castelle C.J."/>
            <person name="Singh A."/>
            <person name="Wilkins M.J."/>
            <person name="Williams K.H."/>
            <person name="Banfield J.F."/>
        </authorList>
    </citation>
    <scope>NUCLEOTIDE SEQUENCE [LARGE SCALE GENOMIC DNA]</scope>
</reference>
<keyword evidence="8" id="KW-0133">Cell shape</keyword>
<keyword evidence="10 13" id="KW-1133">Transmembrane helix</keyword>
<sequence>MWWFKSKEKSSQPRVFIKHEVNLGSLSHRDRSLEEVSSTDPGTVDFSGNSLGLSISPIRFKITFFLLASLCFLLIFQAINLQVFQGPNFRKQAEENRFQIQYLPAERGIITDRYGQILVENAPAFTLTMTIAGLPESLEKRQEIFDRVADLSGLQRADLDLLLQEYAEVPEEEVIVEKDLDYEHALLAMIEAPKLPGFSIRTSTKRRYNSSAVSFSHVLGYVGKINVEEFAEKKDSGYRRTDEIGKSGIEASWETILRGQPGRRLVEVDASGNETTVFSEELPVKGQTVTLAIDAELQKVVEQYLSETAANIGKSRGSVIVVDPNNGEVLALVSLPAFDSNLFAGGIDKKSYDNLSGNPNQPLFPRAVLGEFPSGSTFKPYVAAAALAEGLIAPTTSFLSTGGLSIGIWFFPDWKAGGHGVTDVKKALAESVNTFFYIIGGGLDSFTGLGVERITSYARLFGFGEKTGIDLPSEADGFLPSKEWKEEYKGERWYVGDTYHLAIGQGDLLVTPIQMAEALSVVANGGIKYTPHVVMAVDNELVFPEGQVLPETLKNAIQVVRQGMRQGVTTGSARRLNSLPITSAGKTGTAQIGGTEETHSWFTGFAPYENPEIAVVVLIEEGGEGSSTAVPVAEGIFKWWYNNRSQKE</sequence>
<dbReference type="AlphaFoldDB" id="A0A0G1JKX6"/>
<keyword evidence="4" id="KW-0997">Cell inner membrane</keyword>
<evidence type="ECO:0000256" key="2">
    <source>
        <dbReference type="ARBA" id="ARBA00004236"/>
    </source>
</evidence>
<dbReference type="GO" id="GO:0071555">
    <property type="term" value="P:cell wall organization"/>
    <property type="evidence" value="ECO:0007669"/>
    <property type="project" value="UniProtKB-KW"/>
</dbReference>
<dbReference type="Gene3D" id="3.30.1390.30">
    <property type="entry name" value="Penicillin-binding protein 2a, domain 3"/>
    <property type="match status" value="1"/>
</dbReference>
<dbReference type="InterPro" id="IPR005311">
    <property type="entry name" value="PBP_dimer"/>
</dbReference>
<evidence type="ECO:0000256" key="5">
    <source>
        <dbReference type="ARBA" id="ARBA00022670"/>
    </source>
</evidence>
<feature type="domain" description="Penicillin-binding protein transpeptidase" evidence="14">
    <location>
        <begin position="317"/>
        <end position="637"/>
    </location>
</feature>
<dbReference type="GO" id="GO:0005886">
    <property type="term" value="C:plasma membrane"/>
    <property type="evidence" value="ECO:0007669"/>
    <property type="project" value="UniProtKB-SubCell"/>
</dbReference>
<evidence type="ECO:0000256" key="4">
    <source>
        <dbReference type="ARBA" id="ARBA00022519"/>
    </source>
</evidence>
<evidence type="ECO:0000313" key="17">
    <source>
        <dbReference type="Proteomes" id="UP000034154"/>
    </source>
</evidence>
<dbReference type="InterPro" id="IPR036138">
    <property type="entry name" value="PBP_dimer_sf"/>
</dbReference>
<evidence type="ECO:0000256" key="9">
    <source>
        <dbReference type="ARBA" id="ARBA00022984"/>
    </source>
</evidence>
<dbReference type="Gene3D" id="3.40.710.10">
    <property type="entry name" value="DD-peptidase/beta-lactamase superfamily"/>
    <property type="match status" value="1"/>
</dbReference>
<comment type="caution">
    <text evidence="16">The sequence shown here is derived from an EMBL/GenBank/DDBJ whole genome shotgun (WGS) entry which is preliminary data.</text>
</comment>
<dbReference type="PANTHER" id="PTHR30627:SF2">
    <property type="entry name" value="PEPTIDOGLYCAN D,D-TRANSPEPTIDASE MRDA"/>
    <property type="match status" value="1"/>
</dbReference>
<protein>
    <submittedName>
        <fullName evidence="16">Peptidoglycan glycosyltransferase</fullName>
    </submittedName>
</protein>
<comment type="subcellular location">
    <subcellularLocation>
        <location evidence="2">Cell membrane</location>
    </subcellularLocation>
    <subcellularLocation>
        <location evidence="1">Membrane</location>
        <topology evidence="1">Single-pass membrane protein</topology>
    </subcellularLocation>
</comment>
<dbReference type="SUPFAM" id="SSF56519">
    <property type="entry name" value="Penicillin binding protein dimerisation domain"/>
    <property type="match status" value="1"/>
</dbReference>
<proteinExistence type="predicted"/>
<evidence type="ECO:0000256" key="11">
    <source>
        <dbReference type="ARBA" id="ARBA00023136"/>
    </source>
</evidence>
<dbReference type="NCBIfam" id="TIGR03423">
    <property type="entry name" value="pbp2_mrdA"/>
    <property type="match status" value="1"/>
</dbReference>
<keyword evidence="3" id="KW-1003">Cell membrane</keyword>
<accession>A0A0G1JKX6</accession>
<evidence type="ECO:0000256" key="12">
    <source>
        <dbReference type="ARBA" id="ARBA00023316"/>
    </source>
</evidence>
<organism evidence="16 17">
    <name type="scientific">Candidatus Uhrbacteria bacterium GW2011_GWF2_44_350</name>
    <dbReference type="NCBI Taxonomy" id="1619000"/>
    <lineage>
        <taxon>Bacteria</taxon>
        <taxon>Candidatus Uhriibacteriota</taxon>
    </lineage>
</organism>
<dbReference type="GO" id="GO:0008360">
    <property type="term" value="P:regulation of cell shape"/>
    <property type="evidence" value="ECO:0007669"/>
    <property type="project" value="UniProtKB-KW"/>
</dbReference>
<gene>
    <name evidence="16" type="ORF">UW63_C0002G0016</name>
</gene>
<evidence type="ECO:0000256" key="8">
    <source>
        <dbReference type="ARBA" id="ARBA00022960"/>
    </source>
</evidence>
<name>A0A0G1JKX6_9BACT</name>
<dbReference type="PANTHER" id="PTHR30627">
    <property type="entry name" value="PEPTIDOGLYCAN D,D-TRANSPEPTIDASE"/>
    <property type="match status" value="1"/>
</dbReference>
<feature type="domain" description="Penicillin-binding protein dimerisation" evidence="15">
    <location>
        <begin position="103"/>
        <end position="276"/>
    </location>
</feature>
<keyword evidence="6 13" id="KW-0812">Transmembrane</keyword>
<dbReference type="GO" id="GO:0008658">
    <property type="term" value="F:penicillin binding"/>
    <property type="evidence" value="ECO:0007669"/>
    <property type="project" value="InterPro"/>
</dbReference>
<evidence type="ECO:0000256" key="7">
    <source>
        <dbReference type="ARBA" id="ARBA00022801"/>
    </source>
</evidence>
<dbReference type="InterPro" id="IPR050515">
    <property type="entry name" value="Beta-lactam/transpept"/>
</dbReference>
<dbReference type="Pfam" id="PF03717">
    <property type="entry name" value="PBP_dimer"/>
    <property type="match status" value="1"/>
</dbReference>
<dbReference type="GO" id="GO:0009002">
    <property type="term" value="F:serine-type D-Ala-D-Ala carboxypeptidase activity"/>
    <property type="evidence" value="ECO:0007669"/>
    <property type="project" value="InterPro"/>
</dbReference>